<dbReference type="Gene3D" id="1.10.10.370">
    <property type="entry name" value="DsrC-like protein, C-terminal domain"/>
    <property type="match status" value="1"/>
</dbReference>
<feature type="active site" description="Cysteine persulfide intermediate" evidence="4">
    <location>
        <position position="101"/>
    </location>
</feature>
<dbReference type="GO" id="GO:0002143">
    <property type="term" value="P:tRNA wobble position uridine thiolation"/>
    <property type="evidence" value="ECO:0007669"/>
    <property type="project" value="TreeGrafter"/>
</dbReference>
<gene>
    <name evidence="5" type="ORF">SAMN05444148_2630</name>
</gene>
<dbReference type="PANTHER" id="PTHR37010">
    <property type="entry name" value="SULFURTRANSFERASE TUSE"/>
    <property type="match status" value="1"/>
</dbReference>
<protein>
    <submittedName>
        <fullName evidence="5">tRNA 2-thiouridine synthesizing protein E</fullName>
    </submittedName>
</protein>
<dbReference type="SUPFAM" id="SSF69721">
    <property type="entry name" value="DsrC, the gamma subunit of dissimilatory sulfite reductase"/>
    <property type="match status" value="1"/>
</dbReference>
<evidence type="ECO:0000313" key="6">
    <source>
        <dbReference type="Proteomes" id="UP000184522"/>
    </source>
</evidence>
<dbReference type="OrthoDB" id="9786347at2"/>
<dbReference type="NCBIfam" id="TIGR03342">
    <property type="entry name" value="dsrC_tusE_dsvC"/>
    <property type="match status" value="1"/>
</dbReference>
<keyword evidence="3" id="KW-0963">Cytoplasm</keyword>
<accession>A0A1M5UWR4</accession>
<dbReference type="STRING" id="1089305.SAMN05444148_2630"/>
<comment type="subcellular location">
    <subcellularLocation>
        <location evidence="1">Cytoplasm</location>
    </subcellularLocation>
</comment>
<dbReference type="Gene3D" id="3.30.1420.10">
    <property type="match status" value="1"/>
</dbReference>
<keyword evidence="6" id="KW-1185">Reference proteome</keyword>
<dbReference type="GO" id="GO:0097163">
    <property type="term" value="F:sulfur carrier activity"/>
    <property type="evidence" value="ECO:0007669"/>
    <property type="project" value="TreeGrafter"/>
</dbReference>
<dbReference type="AlphaFoldDB" id="A0A1M5UWR4"/>
<dbReference type="PIRSF" id="PIRSF006223">
    <property type="entry name" value="DsrC_TusE"/>
    <property type="match status" value="1"/>
</dbReference>
<dbReference type="Pfam" id="PF04358">
    <property type="entry name" value="DsrC"/>
    <property type="match status" value="1"/>
</dbReference>
<dbReference type="GO" id="GO:0005737">
    <property type="term" value="C:cytoplasm"/>
    <property type="evidence" value="ECO:0007669"/>
    <property type="project" value="UniProtKB-SubCell"/>
</dbReference>
<dbReference type="EMBL" id="FQWS01000002">
    <property type="protein sequence ID" value="SHH67412.1"/>
    <property type="molecule type" value="Genomic_DNA"/>
</dbReference>
<sequence>MKKLIANREIDVNEEGYLIDFKQWDREVCECIAGECNVVMTEKHWEVIEYLQDKHRKEEPLSIRGIKRSGVINIKEFYNLFPGGPLKKSTLIAGIPKPKSCI</sequence>
<dbReference type="RefSeq" id="WP_073087158.1">
    <property type="nucleotide sequence ID" value="NZ_FQWS01000002.1"/>
</dbReference>
<comment type="similarity">
    <text evidence="2">Belongs to the DsrC/TusE family.</text>
</comment>
<evidence type="ECO:0000256" key="1">
    <source>
        <dbReference type="ARBA" id="ARBA00004496"/>
    </source>
</evidence>
<dbReference type="InterPro" id="IPR025526">
    <property type="entry name" value="DsrC-like_dom_sf"/>
</dbReference>
<dbReference type="PANTHER" id="PTHR37010:SF1">
    <property type="entry name" value="SULFURTRANSFERASE TUSE"/>
    <property type="match status" value="1"/>
</dbReference>
<reference evidence="6" key="1">
    <citation type="submission" date="2016-11" db="EMBL/GenBank/DDBJ databases">
        <authorList>
            <person name="Varghese N."/>
            <person name="Submissions S."/>
        </authorList>
    </citation>
    <scope>NUCLEOTIDE SEQUENCE [LARGE SCALE GENOMIC DNA]</scope>
    <source>
        <strain evidence="6">DSM 25330</strain>
    </source>
</reference>
<evidence type="ECO:0000256" key="2">
    <source>
        <dbReference type="ARBA" id="ARBA00005718"/>
    </source>
</evidence>
<dbReference type="InterPro" id="IPR042072">
    <property type="entry name" value="DsrC-like_C"/>
</dbReference>
<dbReference type="InterPro" id="IPR007453">
    <property type="entry name" value="DsrC/TusE"/>
</dbReference>
<organism evidence="5 6">
    <name type="scientific">Winogradskyella jejuensis</name>
    <dbReference type="NCBI Taxonomy" id="1089305"/>
    <lineage>
        <taxon>Bacteria</taxon>
        <taxon>Pseudomonadati</taxon>
        <taxon>Bacteroidota</taxon>
        <taxon>Flavobacteriia</taxon>
        <taxon>Flavobacteriales</taxon>
        <taxon>Flavobacteriaceae</taxon>
        <taxon>Winogradskyella</taxon>
    </lineage>
</organism>
<proteinExistence type="inferred from homology"/>
<evidence type="ECO:0000256" key="3">
    <source>
        <dbReference type="ARBA" id="ARBA00022490"/>
    </source>
</evidence>
<dbReference type="Proteomes" id="UP000184522">
    <property type="component" value="Unassembled WGS sequence"/>
</dbReference>
<evidence type="ECO:0000313" key="5">
    <source>
        <dbReference type="EMBL" id="SHH67412.1"/>
    </source>
</evidence>
<dbReference type="InterPro" id="IPR043163">
    <property type="entry name" value="DsrC-like_N"/>
</dbReference>
<name>A0A1M5UWR4_9FLAO</name>
<evidence type="ECO:0000256" key="4">
    <source>
        <dbReference type="PIRSR" id="PIRSR006223-50"/>
    </source>
</evidence>